<dbReference type="AlphaFoldDB" id="A0A9W6U2E6"/>
<evidence type="ECO:0000313" key="1">
    <source>
        <dbReference type="EMBL" id="GMF23849.1"/>
    </source>
</evidence>
<organism evidence="1 2">
    <name type="scientific">Phytophthora lilii</name>
    <dbReference type="NCBI Taxonomy" id="2077276"/>
    <lineage>
        <taxon>Eukaryota</taxon>
        <taxon>Sar</taxon>
        <taxon>Stramenopiles</taxon>
        <taxon>Oomycota</taxon>
        <taxon>Peronosporomycetes</taxon>
        <taxon>Peronosporales</taxon>
        <taxon>Peronosporaceae</taxon>
        <taxon>Phytophthora</taxon>
    </lineage>
</organism>
<dbReference type="OrthoDB" id="128760at2759"/>
<protein>
    <submittedName>
        <fullName evidence="1">Unnamed protein product</fullName>
    </submittedName>
</protein>
<comment type="caution">
    <text evidence="1">The sequence shown here is derived from an EMBL/GenBank/DDBJ whole genome shotgun (WGS) entry which is preliminary data.</text>
</comment>
<proteinExistence type="predicted"/>
<dbReference type="PANTHER" id="PTHR33266">
    <property type="entry name" value="CHROMOSOME 15, WHOLE GENOME SHOTGUN SEQUENCE"/>
    <property type="match status" value="1"/>
</dbReference>
<evidence type="ECO:0000313" key="2">
    <source>
        <dbReference type="Proteomes" id="UP001165083"/>
    </source>
</evidence>
<keyword evidence="2" id="KW-1185">Reference proteome</keyword>
<reference evidence="1" key="1">
    <citation type="submission" date="2023-04" db="EMBL/GenBank/DDBJ databases">
        <title>Phytophthora lilii NBRC 32176.</title>
        <authorList>
            <person name="Ichikawa N."/>
            <person name="Sato H."/>
            <person name="Tonouchi N."/>
        </authorList>
    </citation>
    <scope>NUCLEOTIDE SEQUENCE</scope>
    <source>
        <strain evidence="1">NBRC 32176</strain>
    </source>
</reference>
<dbReference type="PANTHER" id="PTHR33266:SF1">
    <property type="entry name" value="F-BOX DOMAIN-CONTAINING PROTEIN"/>
    <property type="match status" value="1"/>
</dbReference>
<gene>
    <name evidence="1" type="ORF">Plil01_000969400</name>
</gene>
<dbReference type="Proteomes" id="UP001165083">
    <property type="component" value="Unassembled WGS sequence"/>
</dbReference>
<dbReference type="EMBL" id="BSXW01000490">
    <property type="protein sequence ID" value="GMF23849.1"/>
    <property type="molecule type" value="Genomic_DNA"/>
</dbReference>
<accession>A0A9W6U2E6</accession>
<sequence>MKESTGHVDEVNGDDGTAGLNDHLKKNWCAEIAAYKIIVTGGHDEAWLALMRMGRPLWWSTITTQDGLTESRATEVLNLAANKLMLGVPPDVDTYNEATMFGVASMLCRLGVRIHPKSMLASRAAADLMAILAYVNYEKDAYISSYASDPVLALGAIKVWYELADGLAKYILPEFKKLLLGGDIDQGDAGGMTACVLLLLAMDKCAMKGKPFSEIVMKYEFVPVLDFLKVVEGEEIKIFCKGMVRANDEKIAFITWRSRWKDWYMGFTHFVQLQLERNEDTLWYLLGRRAAGIFPRNQNGADLLIPIFWRTPRVAVADDSEMKTNSKEGMTEEIVSLMLVKVETRSTNEFEMAKSVLSQLCSRFVFGEQDNKPRRTH</sequence>
<name>A0A9W6U2E6_9STRA</name>